<keyword evidence="1" id="KW-1015">Disulfide bond</keyword>
<dbReference type="CDD" id="cd00190">
    <property type="entry name" value="Tryp_SPc"/>
    <property type="match status" value="1"/>
</dbReference>
<evidence type="ECO:0000256" key="2">
    <source>
        <dbReference type="SAM" id="Phobius"/>
    </source>
</evidence>
<dbReference type="InterPro" id="IPR001254">
    <property type="entry name" value="Trypsin_dom"/>
</dbReference>
<dbReference type="Gene3D" id="2.40.10.10">
    <property type="entry name" value="Trypsin-like serine proteases"/>
    <property type="match status" value="2"/>
</dbReference>
<evidence type="ECO:0000313" key="4">
    <source>
        <dbReference type="Proteomes" id="UP001652740"/>
    </source>
</evidence>
<dbReference type="PROSITE" id="PS00134">
    <property type="entry name" value="TRYPSIN_HIS"/>
    <property type="match status" value="1"/>
</dbReference>
<dbReference type="Pfam" id="PF00089">
    <property type="entry name" value="Trypsin"/>
    <property type="match status" value="1"/>
</dbReference>
<feature type="transmembrane region" description="Helical" evidence="2">
    <location>
        <begin position="40"/>
        <end position="59"/>
    </location>
</feature>
<evidence type="ECO:0000259" key="3">
    <source>
        <dbReference type="PROSITE" id="PS50240"/>
    </source>
</evidence>
<gene>
    <name evidence="5" type="primary">LOC113514638</name>
</gene>
<dbReference type="InterPro" id="IPR009003">
    <property type="entry name" value="Peptidase_S1_PA"/>
</dbReference>
<keyword evidence="2" id="KW-0472">Membrane</keyword>
<feature type="transmembrane region" description="Helical" evidence="2">
    <location>
        <begin position="6"/>
        <end position="28"/>
    </location>
</feature>
<feature type="domain" description="Peptidase S1" evidence="3">
    <location>
        <begin position="93"/>
        <end position="310"/>
    </location>
</feature>
<name>A0ABM3N6K2_GALME</name>
<reference evidence="5" key="1">
    <citation type="submission" date="2025-08" db="UniProtKB">
        <authorList>
            <consortium name="RefSeq"/>
        </authorList>
    </citation>
    <scope>IDENTIFICATION</scope>
    <source>
        <tissue evidence="5">Whole larvae</tissue>
    </source>
</reference>
<dbReference type="SMART" id="SM00020">
    <property type="entry name" value="Tryp_SPc"/>
    <property type="match status" value="1"/>
</dbReference>
<dbReference type="Proteomes" id="UP001652740">
    <property type="component" value="Unplaced"/>
</dbReference>
<proteinExistence type="predicted"/>
<keyword evidence="4" id="KW-1185">Reference proteome</keyword>
<protein>
    <submittedName>
        <fullName evidence="5">Collagenase-like isoform X1</fullName>
    </submittedName>
</protein>
<dbReference type="InterPro" id="IPR043504">
    <property type="entry name" value="Peptidase_S1_PA_chymotrypsin"/>
</dbReference>
<dbReference type="InterPro" id="IPR018114">
    <property type="entry name" value="TRYPSIN_HIS"/>
</dbReference>
<keyword evidence="2" id="KW-0812">Transmembrane</keyword>
<keyword evidence="2" id="KW-1133">Transmembrane helix</keyword>
<evidence type="ECO:0000313" key="5">
    <source>
        <dbReference type="RefSeq" id="XP_052759209.1"/>
    </source>
</evidence>
<dbReference type="PANTHER" id="PTHR24252:SF7">
    <property type="entry name" value="HYALIN"/>
    <property type="match status" value="1"/>
</dbReference>
<evidence type="ECO:0000256" key="1">
    <source>
        <dbReference type="ARBA" id="ARBA00023157"/>
    </source>
</evidence>
<dbReference type="RefSeq" id="XP_052759209.1">
    <property type="nucleotide sequence ID" value="XM_052903249.1"/>
</dbReference>
<organism evidence="4 5">
    <name type="scientific">Galleria mellonella</name>
    <name type="common">Greater wax moth</name>
    <dbReference type="NCBI Taxonomy" id="7137"/>
    <lineage>
        <taxon>Eukaryota</taxon>
        <taxon>Metazoa</taxon>
        <taxon>Ecdysozoa</taxon>
        <taxon>Arthropoda</taxon>
        <taxon>Hexapoda</taxon>
        <taxon>Insecta</taxon>
        <taxon>Pterygota</taxon>
        <taxon>Neoptera</taxon>
        <taxon>Endopterygota</taxon>
        <taxon>Lepidoptera</taxon>
        <taxon>Glossata</taxon>
        <taxon>Ditrysia</taxon>
        <taxon>Pyraloidea</taxon>
        <taxon>Pyralidae</taxon>
        <taxon>Galleriinae</taxon>
        <taxon>Galleria</taxon>
    </lineage>
</organism>
<dbReference type="SUPFAM" id="SSF50494">
    <property type="entry name" value="Trypsin-like serine proteases"/>
    <property type="match status" value="1"/>
</dbReference>
<accession>A0ABM3N6K2</accession>
<sequence>MDNYFYLLYILINMNLSIKIVPISILFIKKKKTNSIHKLVNIEMRLLIFAVGVVCSALAEEQIALNYHEDYGIPLATSIKRAEEAGDFDGARVVGGWRAGLGDHPHLGGVLVNLYGGAVSVCACSLLTNTRAVTAAHCWWDGYNLAIDFTLVYGSLLLFSGGMRVNTSAVDVHAAYNSNNLNNDIAVVILPWVNYTEYIQPIRLPTAWLALATAARGTYLSHVNVTVISNQECEVTYGNSVVVPATVCSSGAGFRGTCLGDSGGSLWAWIGGSRFLIGVTSFHAARGCELGLPSGYTRITIFVPWIQERL</sequence>
<dbReference type="GeneID" id="113514638"/>
<dbReference type="PROSITE" id="PS50240">
    <property type="entry name" value="TRYPSIN_DOM"/>
    <property type="match status" value="1"/>
</dbReference>
<dbReference type="PANTHER" id="PTHR24252">
    <property type="entry name" value="ACROSIN-RELATED"/>
    <property type="match status" value="1"/>
</dbReference>